<dbReference type="SMART" id="SM00850">
    <property type="entry name" value="LytTR"/>
    <property type="match status" value="1"/>
</dbReference>
<evidence type="ECO:0000256" key="1">
    <source>
        <dbReference type="PROSITE-ProRule" id="PRU00169"/>
    </source>
</evidence>
<dbReference type="PANTHER" id="PTHR37299">
    <property type="entry name" value="TRANSCRIPTIONAL REGULATOR-RELATED"/>
    <property type="match status" value="1"/>
</dbReference>
<dbReference type="STRING" id="735517.SAMN05444272_3821"/>
<dbReference type="GO" id="GO:0003677">
    <property type="term" value="F:DNA binding"/>
    <property type="evidence" value="ECO:0007669"/>
    <property type="project" value="InterPro"/>
</dbReference>
<evidence type="ECO:0000259" key="2">
    <source>
        <dbReference type="PROSITE" id="PS50110"/>
    </source>
</evidence>
<dbReference type="InterPro" id="IPR046947">
    <property type="entry name" value="LytR-like"/>
</dbReference>
<dbReference type="SUPFAM" id="SSF52172">
    <property type="entry name" value="CheY-like"/>
    <property type="match status" value="1"/>
</dbReference>
<feature type="domain" description="HTH LytTR-type" evidence="3">
    <location>
        <begin position="139"/>
        <end position="245"/>
    </location>
</feature>
<proteinExistence type="predicted"/>
<feature type="modified residue" description="4-aspartylphosphate" evidence="1">
    <location>
        <position position="54"/>
    </location>
</feature>
<dbReference type="OrthoDB" id="3679796at2"/>
<dbReference type="Gene3D" id="3.40.50.2300">
    <property type="match status" value="1"/>
</dbReference>
<dbReference type="PANTHER" id="PTHR37299:SF1">
    <property type="entry name" value="STAGE 0 SPORULATION PROTEIN A HOMOLOG"/>
    <property type="match status" value="1"/>
</dbReference>
<dbReference type="Proteomes" id="UP000186002">
    <property type="component" value="Unassembled WGS sequence"/>
</dbReference>
<keyword evidence="1" id="KW-0597">Phosphoprotein</keyword>
<dbReference type="InterPro" id="IPR001789">
    <property type="entry name" value="Sig_transdc_resp-reg_receiver"/>
</dbReference>
<evidence type="ECO:0000259" key="3">
    <source>
        <dbReference type="PROSITE" id="PS50930"/>
    </source>
</evidence>
<dbReference type="PROSITE" id="PS50110">
    <property type="entry name" value="RESPONSE_REGULATORY"/>
    <property type="match status" value="1"/>
</dbReference>
<dbReference type="Pfam" id="PF00072">
    <property type="entry name" value="Response_reg"/>
    <property type="match status" value="1"/>
</dbReference>
<sequence>MLRVILVDDEPSARRGLRRMLGQFEDVSIVAEAGDIPTALNSIRHFKPDAVFLDVELTNGTGFDIARDLPPDTFIIIVSAYDLYAIDAFNVAALDYLLKPVEPQRLETAINRLRERTTSPDGYTERAEESMLLDGAGRIRLKTNSTTILVQAETISMLKADGDYTRIFLETGQTHLISKLLRKFEPELPNPPFFRLSRSHIVNKGHIRKVERYAANKSRLYFETCSETVELGRSATRRLREILNI</sequence>
<gene>
    <name evidence="4" type="ORF">SAMN05444272_3821</name>
</gene>
<reference evidence="4 5" key="1">
    <citation type="submission" date="2016-11" db="EMBL/GenBank/DDBJ databases">
        <authorList>
            <person name="Jaros S."/>
            <person name="Januszkiewicz K."/>
            <person name="Wedrychowicz H."/>
        </authorList>
    </citation>
    <scope>NUCLEOTIDE SEQUENCE [LARGE SCALE GENOMIC DNA]</scope>
    <source>
        <strain evidence="4 5">DSM 22153</strain>
    </source>
</reference>
<dbReference type="InterPro" id="IPR007492">
    <property type="entry name" value="LytTR_DNA-bd_dom"/>
</dbReference>
<dbReference type="InterPro" id="IPR011006">
    <property type="entry name" value="CheY-like_superfamily"/>
</dbReference>
<keyword evidence="5" id="KW-1185">Reference proteome</keyword>
<name>A0A1M7NKP5_9HYPH</name>
<dbReference type="Gene3D" id="2.40.50.1020">
    <property type="entry name" value="LytTr DNA-binding domain"/>
    <property type="match status" value="1"/>
</dbReference>
<dbReference type="SMART" id="SM00448">
    <property type="entry name" value="REC"/>
    <property type="match status" value="1"/>
</dbReference>
<dbReference type="GO" id="GO:0000156">
    <property type="term" value="F:phosphorelay response regulator activity"/>
    <property type="evidence" value="ECO:0007669"/>
    <property type="project" value="InterPro"/>
</dbReference>
<evidence type="ECO:0000313" key="4">
    <source>
        <dbReference type="EMBL" id="SHN04427.1"/>
    </source>
</evidence>
<dbReference type="PROSITE" id="PS50930">
    <property type="entry name" value="HTH_LYTTR"/>
    <property type="match status" value="1"/>
</dbReference>
<evidence type="ECO:0000313" key="5">
    <source>
        <dbReference type="Proteomes" id="UP000186002"/>
    </source>
</evidence>
<feature type="domain" description="Response regulatory" evidence="2">
    <location>
        <begin position="3"/>
        <end position="114"/>
    </location>
</feature>
<protein>
    <submittedName>
        <fullName evidence="4">Two component transcriptional regulator, LytTR family</fullName>
    </submittedName>
</protein>
<accession>A0A1M7NKP5</accession>
<dbReference type="EMBL" id="FRBW01000005">
    <property type="protein sequence ID" value="SHN04427.1"/>
    <property type="molecule type" value="Genomic_DNA"/>
</dbReference>
<dbReference type="AlphaFoldDB" id="A0A1M7NKP5"/>
<organism evidence="4 5">
    <name type="scientific">Roseibium suaedae</name>
    <dbReference type="NCBI Taxonomy" id="735517"/>
    <lineage>
        <taxon>Bacteria</taxon>
        <taxon>Pseudomonadati</taxon>
        <taxon>Pseudomonadota</taxon>
        <taxon>Alphaproteobacteria</taxon>
        <taxon>Hyphomicrobiales</taxon>
        <taxon>Stappiaceae</taxon>
        <taxon>Roseibium</taxon>
    </lineage>
</organism>
<dbReference type="Pfam" id="PF04397">
    <property type="entry name" value="LytTR"/>
    <property type="match status" value="1"/>
</dbReference>
<dbReference type="RefSeq" id="WP_073014956.1">
    <property type="nucleotide sequence ID" value="NZ_FRBW01000005.1"/>
</dbReference>